<reference evidence="2" key="1">
    <citation type="journal article" date="2021" name="Nat. Commun.">
        <title>Genetic determinants of endophytism in the Arabidopsis root mycobiome.</title>
        <authorList>
            <person name="Mesny F."/>
            <person name="Miyauchi S."/>
            <person name="Thiergart T."/>
            <person name="Pickel B."/>
            <person name="Atanasova L."/>
            <person name="Karlsson M."/>
            <person name="Huettel B."/>
            <person name="Barry K.W."/>
            <person name="Haridas S."/>
            <person name="Chen C."/>
            <person name="Bauer D."/>
            <person name="Andreopoulos W."/>
            <person name="Pangilinan J."/>
            <person name="LaButti K."/>
            <person name="Riley R."/>
            <person name="Lipzen A."/>
            <person name="Clum A."/>
            <person name="Drula E."/>
            <person name="Henrissat B."/>
            <person name="Kohler A."/>
            <person name="Grigoriev I.V."/>
            <person name="Martin F.M."/>
            <person name="Hacquard S."/>
        </authorList>
    </citation>
    <scope>NUCLEOTIDE SEQUENCE</scope>
    <source>
        <strain evidence="2">MPI-CAGE-AT-0147</strain>
    </source>
</reference>
<dbReference type="OrthoDB" id="4366798at2759"/>
<accession>A0A9P9DHH6</accession>
<evidence type="ECO:0000256" key="1">
    <source>
        <dbReference type="SAM" id="MobiDB-lite"/>
    </source>
</evidence>
<feature type="region of interest" description="Disordered" evidence="1">
    <location>
        <begin position="144"/>
        <end position="177"/>
    </location>
</feature>
<evidence type="ECO:0000313" key="2">
    <source>
        <dbReference type="EMBL" id="KAH7119273.1"/>
    </source>
</evidence>
<organism evidence="2 3">
    <name type="scientific">Dactylonectria macrodidyma</name>
    <dbReference type="NCBI Taxonomy" id="307937"/>
    <lineage>
        <taxon>Eukaryota</taxon>
        <taxon>Fungi</taxon>
        <taxon>Dikarya</taxon>
        <taxon>Ascomycota</taxon>
        <taxon>Pezizomycotina</taxon>
        <taxon>Sordariomycetes</taxon>
        <taxon>Hypocreomycetidae</taxon>
        <taxon>Hypocreales</taxon>
        <taxon>Nectriaceae</taxon>
        <taxon>Dactylonectria</taxon>
    </lineage>
</organism>
<protein>
    <submittedName>
        <fullName evidence="2">Uncharacterized protein</fullName>
    </submittedName>
</protein>
<proteinExistence type="predicted"/>
<feature type="region of interest" description="Disordered" evidence="1">
    <location>
        <begin position="196"/>
        <end position="279"/>
    </location>
</feature>
<comment type="caution">
    <text evidence="2">The sequence shown here is derived from an EMBL/GenBank/DDBJ whole genome shotgun (WGS) entry which is preliminary data.</text>
</comment>
<name>A0A9P9DHH6_9HYPO</name>
<feature type="compositionally biased region" description="Low complexity" evidence="1">
    <location>
        <begin position="158"/>
        <end position="171"/>
    </location>
</feature>
<feature type="compositionally biased region" description="Basic and acidic residues" evidence="1">
    <location>
        <begin position="209"/>
        <end position="222"/>
    </location>
</feature>
<feature type="compositionally biased region" description="Polar residues" evidence="1">
    <location>
        <begin position="300"/>
        <end position="314"/>
    </location>
</feature>
<dbReference type="Proteomes" id="UP000738349">
    <property type="component" value="Unassembled WGS sequence"/>
</dbReference>
<dbReference type="EMBL" id="JAGMUV010000026">
    <property type="protein sequence ID" value="KAH7119273.1"/>
    <property type="molecule type" value="Genomic_DNA"/>
</dbReference>
<feature type="region of interest" description="Disordered" evidence="1">
    <location>
        <begin position="291"/>
        <end position="327"/>
    </location>
</feature>
<gene>
    <name evidence="2" type="ORF">EDB81DRAFT_667363</name>
</gene>
<keyword evidence="3" id="KW-1185">Reference proteome</keyword>
<sequence length="327" mass="36565">MAGLEVRHEERGLITKLHDQYNTYPSPIQDPDAFYYDIFEISYKANSATEFHHLANNRRQQRLRELNDALESASLEIIANPSLVSSHQWQHAVQLFRTNSFDSLVRYFASYLPTDHLWHPLCHASTPVTSSTELMPHLPDKEYERTRTYDPSGTRWRPSPLSSILPPGLSGTPARDRPVEWNESVNTVAPAVLFPSSEPARFPPQESSSHVDRGEEMTRPGDDTSTMPDSKTLETAECGNETAYNEGVRPKESLPAKQLAKQAEFRGSHSESQMSRHLHCRRTAQPMALTSSATATLASGPSQTTITLANSIRPTNGARAGTKRKRS</sequence>
<dbReference type="AlphaFoldDB" id="A0A9P9DHH6"/>
<evidence type="ECO:0000313" key="3">
    <source>
        <dbReference type="Proteomes" id="UP000738349"/>
    </source>
</evidence>